<evidence type="ECO:0000313" key="1">
    <source>
        <dbReference type="EMBL" id="SDC77646.1"/>
    </source>
</evidence>
<evidence type="ECO:0008006" key="3">
    <source>
        <dbReference type="Google" id="ProtNLM"/>
    </source>
</evidence>
<gene>
    <name evidence="1" type="ORF">SAMN05660690_2502</name>
</gene>
<organism evidence="1 2">
    <name type="scientific">Geodermatophilus telluris</name>
    <dbReference type="NCBI Taxonomy" id="1190417"/>
    <lineage>
        <taxon>Bacteria</taxon>
        <taxon>Bacillati</taxon>
        <taxon>Actinomycetota</taxon>
        <taxon>Actinomycetes</taxon>
        <taxon>Geodermatophilales</taxon>
        <taxon>Geodermatophilaceae</taxon>
        <taxon>Geodermatophilus</taxon>
    </lineage>
</organism>
<dbReference type="Proteomes" id="UP000199416">
    <property type="component" value="Unassembled WGS sequence"/>
</dbReference>
<dbReference type="RefSeq" id="WP_091366155.1">
    <property type="nucleotide sequence ID" value="NZ_FMZF01000003.1"/>
</dbReference>
<dbReference type="AlphaFoldDB" id="A0A1G6PDL9"/>
<dbReference type="OrthoDB" id="5189434at2"/>
<proteinExistence type="predicted"/>
<evidence type="ECO:0000313" key="2">
    <source>
        <dbReference type="Proteomes" id="UP000199416"/>
    </source>
</evidence>
<keyword evidence="2" id="KW-1185">Reference proteome</keyword>
<dbReference type="EMBL" id="FMZF01000003">
    <property type="protein sequence ID" value="SDC77646.1"/>
    <property type="molecule type" value="Genomic_DNA"/>
</dbReference>
<reference evidence="2" key="1">
    <citation type="submission" date="2016-10" db="EMBL/GenBank/DDBJ databases">
        <authorList>
            <person name="Varghese N."/>
            <person name="Submissions S."/>
        </authorList>
    </citation>
    <scope>NUCLEOTIDE SEQUENCE [LARGE SCALE GENOMIC DNA]</scope>
    <source>
        <strain evidence="2">DSM 45421</strain>
    </source>
</reference>
<dbReference type="STRING" id="1190417.SAMN05660690_2502"/>
<name>A0A1G6PDL9_9ACTN</name>
<sequence length="154" mass="15717">MSTLQEHLDALDPAPAIRALATALAAETAVESDRQEQYVSLRPSMEGAVAVYLHRTWISIAVEPDGAAAVAARLPGATVHPKTAATTYLHLTADALAGAPDAALSVAREAVAWRAAGPRSSVGTGSAKKVAEPVATCPSHWMALLPSGACPVCG</sequence>
<protein>
    <recommendedName>
        <fullName evidence="3">DUF5655 domain-containing protein</fullName>
    </recommendedName>
</protein>
<accession>A0A1G6PDL9</accession>